<evidence type="ECO:0000256" key="1">
    <source>
        <dbReference type="SAM" id="Phobius"/>
    </source>
</evidence>
<feature type="transmembrane region" description="Helical" evidence="1">
    <location>
        <begin position="162"/>
        <end position="186"/>
    </location>
</feature>
<accession>V4PMH2</accession>
<name>V4PMH2_9CAUL</name>
<dbReference type="Proteomes" id="UP000017837">
    <property type="component" value="Unassembled WGS sequence"/>
</dbReference>
<feature type="transmembrane region" description="Helical" evidence="1">
    <location>
        <begin position="35"/>
        <end position="54"/>
    </location>
</feature>
<feature type="transmembrane region" description="Helical" evidence="1">
    <location>
        <begin position="60"/>
        <end position="80"/>
    </location>
</feature>
<keyword evidence="1" id="KW-1133">Transmembrane helix</keyword>
<keyword evidence="1" id="KW-0472">Membrane</keyword>
<dbReference type="STRING" id="1121022.GCA_000376105_03284"/>
<evidence type="ECO:0000313" key="3">
    <source>
        <dbReference type="Proteomes" id="UP000017837"/>
    </source>
</evidence>
<sequence>MSTDVSNDNILKLWEKLVEMRMFHDGTNQQRLRNFMVVEAAIMLAFVLVLVQVFDNRLILPQFVFLVLGSALCVMGFLLARRTARLDLYSQRHLQSIKRQLSALDAKLKPILAELDITQSDGVRYRRRRSQKASVSGFLIRSLRRQLRHTFIGRHKIRADRLLIRATSLAWLVAFLCMLGVLTVMMTPDLNVAMIKLSGHAIGQVI</sequence>
<dbReference type="EMBL" id="AWGB01000029">
    <property type="protein sequence ID" value="ESQ89456.1"/>
    <property type="molecule type" value="Genomic_DNA"/>
</dbReference>
<proteinExistence type="predicted"/>
<dbReference type="InterPro" id="IPR056918">
    <property type="entry name" value="8xMP"/>
</dbReference>
<gene>
    <name evidence="2" type="ORF">ABENE_13840</name>
</gene>
<dbReference type="RefSeq" id="WP_018082953.1">
    <property type="nucleotide sequence ID" value="NZ_AQWM01000021.1"/>
</dbReference>
<comment type="caution">
    <text evidence="2">The sequence shown here is derived from an EMBL/GenBank/DDBJ whole genome shotgun (WGS) entry which is preliminary data.</text>
</comment>
<keyword evidence="3" id="KW-1185">Reference proteome</keyword>
<reference evidence="2 3" key="1">
    <citation type="journal article" date="2014" name="Nature">
        <title>Sequential evolution of bacterial morphology by co-option of a developmental regulator.</title>
        <authorList>
            <person name="Jiang C."/>
            <person name="Brown P.J."/>
            <person name="Ducret A."/>
            <person name="Brun Y.V."/>
        </authorList>
    </citation>
    <scope>NUCLEOTIDE SEQUENCE [LARGE SCALE GENOMIC DNA]</scope>
    <source>
        <strain evidence="2 3">DSM 16100</strain>
    </source>
</reference>
<evidence type="ECO:0000313" key="2">
    <source>
        <dbReference type="EMBL" id="ESQ89456.1"/>
    </source>
</evidence>
<dbReference type="PATRIC" id="fig|1121022.4.peg.2817"/>
<organism evidence="2 3">
    <name type="scientific">Asticcacaulis benevestitus DSM 16100 = ATCC BAA-896</name>
    <dbReference type="NCBI Taxonomy" id="1121022"/>
    <lineage>
        <taxon>Bacteria</taxon>
        <taxon>Pseudomonadati</taxon>
        <taxon>Pseudomonadota</taxon>
        <taxon>Alphaproteobacteria</taxon>
        <taxon>Caulobacterales</taxon>
        <taxon>Caulobacteraceae</taxon>
        <taxon>Asticcacaulis</taxon>
    </lineage>
</organism>
<dbReference type="Pfam" id="PF24838">
    <property type="entry name" value="8xMP"/>
    <property type="match status" value="1"/>
</dbReference>
<protein>
    <submittedName>
        <fullName evidence="2">Uncharacterized protein</fullName>
    </submittedName>
</protein>
<dbReference type="AlphaFoldDB" id="V4PMH2"/>
<keyword evidence="1" id="KW-0812">Transmembrane</keyword>